<organism evidence="6 7">
    <name type="scientific">Nicotiana attenuata</name>
    <name type="common">Coyote tobacco</name>
    <dbReference type="NCBI Taxonomy" id="49451"/>
    <lineage>
        <taxon>Eukaryota</taxon>
        <taxon>Viridiplantae</taxon>
        <taxon>Streptophyta</taxon>
        <taxon>Embryophyta</taxon>
        <taxon>Tracheophyta</taxon>
        <taxon>Spermatophyta</taxon>
        <taxon>Magnoliopsida</taxon>
        <taxon>eudicotyledons</taxon>
        <taxon>Gunneridae</taxon>
        <taxon>Pentapetalae</taxon>
        <taxon>asterids</taxon>
        <taxon>lamiids</taxon>
        <taxon>Solanales</taxon>
        <taxon>Solanaceae</taxon>
        <taxon>Nicotianoideae</taxon>
        <taxon>Nicotianeae</taxon>
        <taxon>Nicotiana</taxon>
    </lineage>
</organism>
<proteinExistence type="inferred from homology"/>
<feature type="region of interest" description="Disordered" evidence="5">
    <location>
        <begin position="68"/>
        <end position="100"/>
    </location>
</feature>
<protein>
    <submittedName>
        <fullName evidence="6">Clavata3esr (Cle)-related protein 13</fullName>
    </submittedName>
</protein>
<sequence>MAPLSKNVSTLILSLALVLCFIVGWCNLISNSSIINHHFISFSSHGTLNSRRELIASKFDFKPFMRHHRKHLSPPPESGIDPIYGVEKRLVPSGPNPLHH</sequence>
<evidence type="ECO:0000313" key="6">
    <source>
        <dbReference type="EMBL" id="OIT04692.1"/>
    </source>
</evidence>
<keyword evidence="2" id="KW-0217">Developmental protein</keyword>
<keyword evidence="3" id="KW-0221">Differentiation</keyword>
<dbReference type="GO" id="GO:0030154">
    <property type="term" value="P:cell differentiation"/>
    <property type="evidence" value="ECO:0007669"/>
    <property type="project" value="UniProtKB-KW"/>
</dbReference>
<comment type="caution">
    <text evidence="6">The sequence shown here is derived from an EMBL/GenBank/DDBJ whole genome shotgun (WGS) entry which is preliminary data.</text>
</comment>
<dbReference type="OMA" id="FDFTPFH"/>
<keyword evidence="7" id="KW-1185">Reference proteome</keyword>
<evidence type="ECO:0000313" key="7">
    <source>
        <dbReference type="Proteomes" id="UP000187609"/>
    </source>
</evidence>
<dbReference type="Gramene" id="OIT04692">
    <property type="protein sequence ID" value="OIT04692"/>
    <property type="gene ID" value="A4A49_30235"/>
</dbReference>
<dbReference type="InterPro" id="IPR039618">
    <property type="entry name" value="CLE9-13"/>
</dbReference>
<evidence type="ECO:0000256" key="3">
    <source>
        <dbReference type="ARBA" id="ARBA00022782"/>
    </source>
</evidence>
<dbReference type="Proteomes" id="UP000187609">
    <property type="component" value="Unassembled WGS sequence"/>
</dbReference>
<dbReference type="AlphaFoldDB" id="A0A1J6IK83"/>
<gene>
    <name evidence="6" type="primary">CLE13</name>
    <name evidence="6" type="ORF">A4A49_30235</name>
</gene>
<accession>A0A1J6IK83</accession>
<name>A0A1J6IK83_NICAT</name>
<reference evidence="6" key="1">
    <citation type="submission" date="2016-11" db="EMBL/GenBank/DDBJ databases">
        <title>The genome of Nicotiana attenuata.</title>
        <authorList>
            <person name="Xu S."/>
            <person name="Brockmoeller T."/>
            <person name="Gaquerel E."/>
            <person name="Navarro A."/>
            <person name="Kuhl H."/>
            <person name="Gase K."/>
            <person name="Ling Z."/>
            <person name="Zhou W."/>
            <person name="Kreitzer C."/>
            <person name="Stanke M."/>
            <person name="Tang H."/>
            <person name="Lyons E."/>
            <person name="Pandey P."/>
            <person name="Pandey S.P."/>
            <person name="Timmermann B."/>
            <person name="Baldwin I.T."/>
        </authorList>
    </citation>
    <scope>NUCLEOTIDE SEQUENCE [LARGE SCALE GENOMIC DNA]</scope>
    <source>
        <strain evidence="6">UT</strain>
    </source>
</reference>
<evidence type="ECO:0000256" key="1">
    <source>
        <dbReference type="ARBA" id="ARBA00005416"/>
    </source>
</evidence>
<evidence type="ECO:0000256" key="4">
    <source>
        <dbReference type="ARBA" id="ARBA00023278"/>
    </source>
</evidence>
<evidence type="ECO:0000256" key="5">
    <source>
        <dbReference type="SAM" id="MobiDB-lite"/>
    </source>
</evidence>
<comment type="similarity">
    <text evidence="1">Belongs to the CLV3/ESR signal peptide family.</text>
</comment>
<dbReference type="EMBL" id="MJEQ01037185">
    <property type="protein sequence ID" value="OIT04692.1"/>
    <property type="molecule type" value="Genomic_DNA"/>
</dbReference>
<keyword evidence="4" id="KW-0379">Hydroxylation</keyword>
<dbReference type="PANTHER" id="PTHR34359">
    <property type="entry name" value="CLAVATA3/ESR (CLE)-RELATED PROTEIN 10"/>
    <property type="match status" value="1"/>
</dbReference>
<evidence type="ECO:0000256" key="2">
    <source>
        <dbReference type="ARBA" id="ARBA00022473"/>
    </source>
</evidence>
<dbReference type="PANTHER" id="PTHR34359:SF28">
    <property type="entry name" value="CLAVATA3_ESR (CLE)-RELATED PROTEIN 12"/>
    <property type="match status" value="1"/>
</dbReference>